<evidence type="ECO:0000259" key="2">
    <source>
        <dbReference type="SMART" id="SM00867"/>
    </source>
</evidence>
<name>A0A7W8E9L5_9BACT</name>
<accession>A0A7W8E9L5</accession>
<organism evidence="3 4">
    <name type="scientific">Granulicella mallensis</name>
    <dbReference type="NCBI Taxonomy" id="940614"/>
    <lineage>
        <taxon>Bacteria</taxon>
        <taxon>Pseudomonadati</taxon>
        <taxon>Acidobacteriota</taxon>
        <taxon>Terriglobia</taxon>
        <taxon>Terriglobales</taxon>
        <taxon>Acidobacteriaceae</taxon>
        <taxon>Granulicella</taxon>
    </lineage>
</organism>
<dbReference type="PANTHER" id="PTHR34406:SF1">
    <property type="entry name" value="PROTEIN YCEI"/>
    <property type="match status" value="1"/>
</dbReference>
<protein>
    <submittedName>
        <fullName evidence="3">Polyisoprenoid-binding protein YceI</fullName>
    </submittedName>
</protein>
<evidence type="ECO:0000313" key="3">
    <source>
        <dbReference type="EMBL" id="MBB5063917.1"/>
    </source>
</evidence>
<evidence type="ECO:0000256" key="1">
    <source>
        <dbReference type="SAM" id="SignalP"/>
    </source>
</evidence>
<gene>
    <name evidence="3" type="ORF">HDF15_002265</name>
</gene>
<proteinExistence type="predicted"/>
<dbReference type="InterPro" id="IPR007372">
    <property type="entry name" value="Lipid/polyisoprenoid-bd_YceI"/>
</dbReference>
<dbReference type="SMART" id="SM00867">
    <property type="entry name" value="YceI"/>
    <property type="match status" value="1"/>
</dbReference>
<sequence>MKSFAMAGLAAAIVLAVGAGSMSAQVTTWKIDPMHSESDFAIKHMAINTVHGSFRGVSGVITLDEKNLSKSGVEATIDVTTVDTGVAQRDGHLKSPDFFDVAKFPTMTFKSTGVTKAGDHFDVAGLLTIHGVTKPVVLSLEALAKPQTMDGKSLHRGFTATTVINRQDFGLTWNGPLQSGDKVLGDQVKIELDIEAVQQ</sequence>
<dbReference type="RefSeq" id="WP_184255443.1">
    <property type="nucleotide sequence ID" value="NZ_JACHIO010000008.1"/>
</dbReference>
<dbReference type="Proteomes" id="UP000584867">
    <property type="component" value="Unassembled WGS sequence"/>
</dbReference>
<feature type="domain" description="Lipid/polyisoprenoid-binding YceI-like" evidence="2">
    <location>
        <begin position="28"/>
        <end position="197"/>
    </location>
</feature>
<dbReference type="EMBL" id="JACHIO010000008">
    <property type="protein sequence ID" value="MBB5063917.1"/>
    <property type="molecule type" value="Genomic_DNA"/>
</dbReference>
<comment type="caution">
    <text evidence="3">The sequence shown here is derived from an EMBL/GenBank/DDBJ whole genome shotgun (WGS) entry which is preliminary data.</text>
</comment>
<feature type="chain" id="PRO_5030626082" evidence="1">
    <location>
        <begin position="25"/>
        <end position="199"/>
    </location>
</feature>
<dbReference type="AlphaFoldDB" id="A0A7W8E9L5"/>
<dbReference type="Pfam" id="PF04264">
    <property type="entry name" value="YceI"/>
    <property type="match status" value="1"/>
</dbReference>
<evidence type="ECO:0000313" key="4">
    <source>
        <dbReference type="Proteomes" id="UP000584867"/>
    </source>
</evidence>
<dbReference type="PANTHER" id="PTHR34406">
    <property type="entry name" value="PROTEIN YCEI"/>
    <property type="match status" value="1"/>
</dbReference>
<dbReference type="InterPro" id="IPR036761">
    <property type="entry name" value="TTHA0802/YceI-like_sf"/>
</dbReference>
<dbReference type="SUPFAM" id="SSF101874">
    <property type="entry name" value="YceI-like"/>
    <property type="match status" value="1"/>
</dbReference>
<reference evidence="3 4" key="1">
    <citation type="submission" date="2020-08" db="EMBL/GenBank/DDBJ databases">
        <title>Genomic Encyclopedia of Type Strains, Phase IV (KMG-V): Genome sequencing to study the core and pangenomes of soil and plant-associated prokaryotes.</title>
        <authorList>
            <person name="Whitman W."/>
        </authorList>
    </citation>
    <scope>NUCLEOTIDE SEQUENCE [LARGE SCALE GENOMIC DNA]</scope>
    <source>
        <strain evidence="3 4">X5P3</strain>
    </source>
</reference>
<dbReference type="Gene3D" id="2.40.128.110">
    <property type="entry name" value="Lipid/polyisoprenoid-binding, YceI-like"/>
    <property type="match status" value="1"/>
</dbReference>
<feature type="signal peptide" evidence="1">
    <location>
        <begin position="1"/>
        <end position="24"/>
    </location>
</feature>
<keyword evidence="1" id="KW-0732">Signal</keyword>